<dbReference type="GO" id="GO:0005524">
    <property type="term" value="F:ATP binding"/>
    <property type="evidence" value="ECO:0007669"/>
    <property type="project" value="UniProtKB-UniRule"/>
</dbReference>
<dbReference type="Gene3D" id="1.10.510.10">
    <property type="entry name" value="Transferase(Phosphotransferase) domain 1"/>
    <property type="match status" value="1"/>
</dbReference>
<proteinExistence type="inferred from homology"/>
<evidence type="ECO:0000256" key="3">
    <source>
        <dbReference type="ARBA" id="ARBA00022527"/>
    </source>
</evidence>
<dbReference type="InterPro" id="IPR000719">
    <property type="entry name" value="Prot_kinase_dom"/>
</dbReference>
<dbReference type="InterPro" id="IPR008271">
    <property type="entry name" value="Ser/Thr_kinase_AS"/>
</dbReference>
<protein>
    <recommendedName>
        <fullName evidence="2">non-specific serine/threonine protein kinase</fullName>
        <ecNumber evidence="2">2.7.11.1</ecNumber>
    </recommendedName>
</protein>
<evidence type="ECO:0000256" key="2">
    <source>
        <dbReference type="ARBA" id="ARBA00012513"/>
    </source>
</evidence>
<dbReference type="PANTHER" id="PTHR44899:SF7">
    <property type="entry name" value="NIMA-RELATED KINASE"/>
    <property type="match status" value="1"/>
</dbReference>
<dbReference type="InterPro" id="IPR051131">
    <property type="entry name" value="NEK_Ser/Thr_kinase_NIMA"/>
</dbReference>
<evidence type="ECO:0000256" key="6">
    <source>
        <dbReference type="ARBA" id="ARBA00022777"/>
    </source>
</evidence>
<evidence type="ECO:0000259" key="12">
    <source>
        <dbReference type="PROSITE" id="PS50011"/>
    </source>
</evidence>
<dbReference type="GO" id="GO:0004674">
    <property type="term" value="F:protein serine/threonine kinase activity"/>
    <property type="evidence" value="ECO:0007669"/>
    <property type="project" value="UniProtKB-KW"/>
</dbReference>
<evidence type="ECO:0000313" key="13">
    <source>
        <dbReference type="Proteomes" id="UP000515154"/>
    </source>
</evidence>
<feature type="compositionally biased region" description="Low complexity" evidence="11">
    <location>
        <begin position="301"/>
        <end position="312"/>
    </location>
</feature>
<feature type="compositionally biased region" description="Acidic residues" evidence="11">
    <location>
        <begin position="585"/>
        <end position="594"/>
    </location>
</feature>
<dbReference type="FunFam" id="1.10.510.10:FF:000219">
    <property type="entry name" value="Putative serine/threonine-protein kinase Nek4"/>
    <property type="match status" value="1"/>
</dbReference>
<accession>A0A6P7S874</accession>
<comment type="catalytic activity">
    <reaction evidence="9">
        <text>L-seryl-[protein] + ATP = O-phospho-L-seryl-[protein] + ADP + H(+)</text>
        <dbReference type="Rhea" id="RHEA:17989"/>
        <dbReference type="Rhea" id="RHEA-COMP:9863"/>
        <dbReference type="Rhea" id="RHEA-COMP:11604"/>
        <dbReference type="ChEBI" id="CHEBI:15378"/>
        <dbReference type="ChEBI" id="CHEBI:29999"/>
        <dbReference type="ChEBI" id="CHEBI:30616"/>
        <dbReference type="ChEBI" id="CHEBI:83421"/>
        <dbReference type="ChEBI" id="CHEBI:456216"/>
        <dbReference type="EC" id="2.7.11.1"/>
    </reaction>
</comment>
<dbReference type="FunFam" id="3.30.200.20:FF:000097">
    <property type="entry name" value="Probable serine/threonine-protein kinase nek1"/>
    <property type="match status" value="1"/>
</dbReference>
<evidence type="ECO:0000256" key="4">
    <source>
        <dbReference type="ARBA" id="ARBA00022679"/>
    </source>
</evidence>
<dbReference type="PROSITE" id="PS00108">
    <property type="entry name" value="PROTEIN_KINASE_ST"/>
    <property type="match status" value="1"/>
</dbReference>
<evidence type="ECO:0000313" key="14">
    <source>
        <dbReference type="RefSeq" id="XP_029634549.1"/>
    </source>
</evidence>
<dbReference type="Gene3D" id="3.30.200.20">
    <property type="entry name" value="Phosphorylase Kinase, domain 1"/>
    <property type="match status" value="1"/>
</dbReference>
<keyword evidence="6 14" id="KW-0418">Kinase</keyword>
<evidence type="ECO:0000256" key="1">
    <source>
        <dbReference type="ARBA" id="ARBA00010886"/>
    </source>
</evidence>
<comment type="similarity">
    <text evidence="1">Belongs to the protein kinase superfamily. NEK Ser/Thr protein kinase family. NIMA subfamily.</text>
</comment>
<keyword evidence="4" id="KW-0808">Transferase</keyword>
<dbReference type="InterPro" id="IPR017441">
    <property type="entry name" value="Protein_kinase_ATP_BS"/>
</dbReference>
<dbReference type="RefSeq" id="XP_036358053.1">
    <property type="nucleotide sequence ID" value="XM_036502160.1"/>
</dbReference>
<organism evidence="13 14">
    <name type="scientific">Octopus sinensis</name>
    <name type="common">East Asian common octopus</name>
    <dbReference type="NCBI Taxonomy" id="2607531"/>
    <lineage>
        <taxon>Eukaryota</taxon>
        <taxon>Metazoa</taxon>
        <taxon>Spiralia</taxon>
        <taxon>Lophotrochozoa</taxon>
        <taxon>Mollusca</taxon>
        <taxon>Cephalopoda</taxon>
        <taxon>Coleoidea</taxon>
        <taxon>Octopodiformes</taxon>
        <taxon>Octopoda</taxon>
        <taxon>Incirrata</taxon>
        <taxon>Octopodidae</taxon>
        <taxon>Octopus</taxon>
    </lineage>
</organism>
<feature type="region of interest" description="Disordered" evidence="11">
    <location>
        <begin position="569"/>
        <end position="608"/>
    </location>
</feature>
<dbReference type="EC" id="2.7.11.1" evidence="2"/>
<evidence type="ECO:0000256" key="8">
    <source>
        <dbReference type="ARBA" id="ARBA00047899"/>
    </source>
</evidence>
<feature type="region of interest" description="Disordered" evidence="11">
    <location>
        <begin position="466"/>
        <end position="531"/>
    </location>
</feature>
<keyword evidence="5 10" id="KW-0547">Nucleotide-binding</keyword>
<dbReference type="PROSITE" id="PS50011">
    <property type="entry name" value="PROTEIN_KINASE_DOM"/>
    <property type="match status" value="1"/>
</dbReference>
<sequence length="744" mass="84088">MALQKLSSKPKTLRGFELSMVIGKGSYGEVWLARHIKDKRPYVLKKINLKSTSDKERRAAEQEARLLSNLKHPNIVTYKDSFQTGERYLYIAMQYCEGGDLYTLLKERKGKVLEEKQVVEWFIQIAMALQYLHERDILHRDLKTQNIFLTKNKIIKVGDLGIARVLENSSDMATTLIGTPYYMSPELFSSKPYNQKSDVWALGCCVYEMTTLRHAFNARDMNSLAFKILSGKLPPMPQLYSSELVQLIQNMLHQDPSRRPSVSRLLRMSYVKKNIAQFLEETRKSRRPLPPTPDKTAKAESSLPSSSSYSAHPHSHKQYCNPSVAKKDQLDGRAKVVHPDVECISIDSQNTMVNDTLPVQVIHNKEIAAKIGKEAENECSSSSHTNSISEEHSLSPNSSIISLSSSTQSSLNECASVMEESDSGTQDTVIKNTVIQQDEEKAKNAAGPKGKFMPLNIHNGTESILKKHSAEKSRPLPPPPVIDIGNSEPQNTNSCVPRLSSSSSSSKECSSNLGEGEAPKSLPNVLARQKRRQKQSLSCSLERHECRVELKQPSKLAESYDIRSEPRSVVPLKNVLPQQQYRQPEDDEDEENSSPEDNTRATKNKWDKLREDRDMENLAVVLNTTLQTYWKSNDEKSDDDCTTVIKSTNKVMDTNSDDGEINDLPSAETLVQTKRLSDRINILEKNCESGVGKQILQQAIDILDKFEEEDIKPRLEELLGEEKFDQYAGKIWQLKYCRQMAVSY</sequence>
<dbReference type="RefSeq" id="XP_029634549.1">
    <property type="nucleotide sequence ID" value="XM_029778689.2"/>
</dbReference>
<feature type="domain" description="Protein kinase" evidence="12">
    <location>
        <begin position="16"/>
        <end position="271"/>
    </location>
</feature>
<gene>
    <name evidence="14 15 16" type="primary">LOC115210218</name>
</gene>
<reference evidence="14 15" key="1">
    <citation type="submission" date="2025-08" db="UniProtKB">
        <authorList>
            <consortium name="RefSeq"/>
        </authorList>
    </citation>
    <scope>IDENTIFICATION</scope>
</reference>
<dbReference type="Pfam" id="PF00069">
    <property type="entry name" value="Pkinase"/>
    <property type="match status" value="1"/>
</dbReference>
<dbReference type="PANTHER" id="PTHR44899">
    <property type="entry name" value="CAMK FAMILY PROTEIN KINASE"/>
    <property type="match status" value="1"/>
</dbReference>
<feature type="compositionally biased region" description="Basic and acidic residues" evidence="11">
    <location>
        <begin position="597"/>
        <end position="608"/>
    </location>
</feature>
<keyword evidence="7 10" id="KW-0067">ATP-binding</keyword>
<dbReference type="RefSeq" id="XP_036358052.1">
    <property type="nucleotide sequence ID" value="XM_036502159.1"/>
</dbReference>
<feature type="binding site" evidence="10">
    <location>
        <position position="45"/>
    </location>
    <ligand>
        <name>ATP</name>
        <dbReference type="ChEBI" id="CHEBI:30616"/>
    </ligand>
</feature>
<keyword evidence="13" id="KW-1185">Reference proteome</keyword>
<evidence type="ECO:0000256" key="11">
    <source>
        <dbReference type="SAM" id="MobiDB-lite"/>
    </source>
</evidence>
<evidence type="ECO:0000256" key="7">
    <source>
        <dbReference type="ARBA" id="ARBA00022840"/>
    </source>
</evidence>
<comment type="catalytic activity">
    <reaction evidence="8">
        <text>L-threonyl-[protein] + ATP = O-phospho-L-threonyl-[protein] + ADP + H(+)</text>
        <dbReference type="Rhea" id="RHEA:46608"/>
        <dbReference type="Rhea" id="RHEA-COMP:11060"/>
        <dbReference type="Rhea" id="RHEA-COMP:11605"/>
        <dbReference type="ChEBI" id="CHEBI:15378"/>
        <dbReference type="ChEBI" id="CHEBI:30013"/>
        <dbReference type="ChEBI" id="CHEBI:30616"/>
        <dbReference type="ChEBI" id="CHEBI:61977"/>
        <dbReference type="ChEBI" id="CHEBI:456216"/>
        <dbReference type="EC" id="2.7.11.1"/>
    </reaction>
</comment>
<dbReference type="InterPro" id="IPR011009">
    <property type="entry name" value="Kinase-like_dom_sf"/>
</dbReference>
<feature type="region of interest" description="Disordered" evidence="11">
    <location>
        <begin position="373"/>
        <end position="402"/>
    </location>
</feature>
<evidence type="ECO:0000256" key="5">
    <source>
        <dbReference type="ARBA" id="ARBA00022741"/>
    </source>
</evidence>
<dbReference type="PROSITE" id="PS00107">
    <property type="entry name" value="PROTEIN_KINASE_ATP"/>
    <property type="match status" value="1"/>
</dbReference>
<name>A0A6P7S874_9MOLL</name>
<evidence type="ECO:0000313" key="16">
    <source>
        <dbReference type="RefSeq" id="XP_036358053.1"/>
    </source>
</evidence>
<dbReference type="KEGG" id="osn:115210218"/>
<dbReference type="SUPFAM" id="SSF56112">
    <property type="entry name" value="Protein kinase-like (PK-like)"/>
    <property type="match status" value="1"/>
</dbReference>
<dbReference type="Proteomes" id="UP000515154">
    <property type="component" value="Linkage group LG4"/>
</dbReference>
<dbReference type="SMART" id="SM00220">
    <property type="entry name" value="S_TKc"/>
    <property type="match status" value="1"/>
</dbReference>
<evidence type="ECO:0000256" key="10">
    <source>
        <dbReference type="PROSITE-ProRule" id="PRU10141"/>
    </source>
</evidence>
<dbReference type="AlphaFoldDB" id="A0A6P7S874"/>
<feature type="compositionally biased region" description="Low complexity" evidence="11">
    <location>
        <begin position="378"/>
        <end position="402"/>
    </location>
</feature>
<keyword evidence="3" id="KW-0723">Serine/threonine-protein kinase</keyword>
<evidence type="ECO:0000313" key="15">
    <source>
        <dbReference type="RefSeq" id="XP_036358052.1"/>
    </source>
</evidence>
<evidence type="ECO:0000256" key="9">
    <source>
        <dbReference type="ARBA" id="ARBA00048679"/>
    </source>
</evidence>
<feature type="region of interest" description="Disordered" evidence="11">
    <location>
        <begin position="281"/>
        <end position="320"/>
    </location>
</feature>
<feature type="compositionally biased region" description="Low complexity" evidence="11">
    <location>
        <begin position="500"/>
        <end position="511"/>
    </location>
</feature>